<keyword evidence="2" id="KW-0378">Hydrolase</keyword>
<dbReference type="Pfam" id="PF12697">
    <property type="entry name" value="Abhydrolase_6"/>
    <property type="match status" value="1"/>
</dbReference>
<dbReference type="AlphaFoldDB" id="A0A317U489"/>
<keyword evidence="5" id="KW-1185">Reference proteome</keyword>
<comment type="caution">
    <text evidence="2">The sequence shown here is derived from an EMBL/GenBank/DDBJ whole genome shotgun (WGS) entry which is preliminary data.</text>
</comment>
<dbReference type="OrthoDB" id="9796770at2"/>
<evidence type="ECO:0000313" key="5">
    <source>
        <dbReference type="Proteomes" id="UP000287374"/>
    </source>
</evidence>
<gene>
    <name evidence="2" type="ORF">DGG96_04975</name>
    <name evidence="3" type="ORF">ELY20_06640</name>
</gene>
<sequence length="272" mass="31057">MNYTKFGYRIKQLTNGLGYSWLFLPGGPGLGSEYLTDLCNKLHLPGSIFLLDFPKDGTNTQGELDIQYWQGGLIDLLKSFPKPVLVTHSFSGMLALNVPELKHHLTGLVLMNTTTKNSFFQHVSTMQQLHQLPDLVPAASQYHLTPSNDTYKEFWKTYKYYCFTADELKEGEKLIALFAFNNAAYYHAIEHFYPDYSCKWVPESIPTMTIASENDFICPPKIFVENQSFQGKNNINKIITKVGHLPWLLAFEQVQQCFDDFIINLNSATTDL</sequence>
<dbReference type="InterPro" id="IPR000073">
    <property type="entry name" value="AB_hydrolase_1"/>
</dbReference>
<reference evidence="2 4" key="1">
    <citation type="submission" date="2018-05" db="EMBL/GenBank/DDBJ databases">
        <title>Legionella qingyii sp.nov., whole genome shotgun sequence.</title>
        <authorList>
            <person name="Wu H."/>
            <person name="Zhu Q."/>
            <person name="Hu C."/>
        </authorList>
    </citation>
    <scope>NUCLEOTIDE SEQUENCE [LARGE SCALE GENOMIC DNA]</scope>
    <source>
        <strain evidence="2 4">HEB18</strain>
    </source>
</reference>
<dbReference type="GO" id="GO:0016787">
    <property type="term" value="F:hydrolase activity"/>
    <property type="evidence" value="ECO:0007669"/>
    <property type="project" value="UniProtKB-KW"/>
</dbReference>
<accession>A0A317U489</accession>
<feature type="domain" description="AB hydrolase-1" evidence="1">
    <location>
        <begin position="22"/>
        <end position="248"/>
    </location>
</feature>
<evidence type="ECO:0000313" key="2">
    <source>
        <dbReference type="EMBL" id="PWY56764.1"/>
    </source>
</evidence>
<dbReference type="Gene3D" id="3.40.50.1820">
    <property type="entry name" value="alpha/beta hydrolase"/>
    <property type="match status" value="1"/>
</dbReference>
<dbReference type="Proteomes" id="UP000287374">
    <property type="component" value="Unassembled WGS sequence"/>
</dbReference>
<dbReference type="EMBL" id="QHJG01000006">
    <property type="protein sequence ID" value="PWY56764.1"/>
    <property type="molecule type" value="Genomic_DNA"/>
</dbReference>
<evidence type="ECO:0000313" key="3">
    <source>
        <dbReference type="EMBL" id="RUR23681.1"/>
    </source>
</evidence>
<dbReference type="EMBL" id="RZGX01000007">
    <property type="protein sequence ID" value="RUR23681.1"/>
    <property type="molecule type" value="Genomic_DNA"/>
</dbReference>
<evidence type="ECO:0000259" key="1">
    <source>
        <dbReference type="Pfam" id="PF12697"/>
    </source>
</evidence>
<proteinExistence type="predicted"/>
<name>A0A317U489_9GAMM</name>
<reference evidence="3 5" key="2">
    <citation type="submission" date="2018-12" db="EMBL/GenBank/DDBJ databases">
        <title>Legionella sp,whole genome shotgun sequence.</title>
        <authorList>
            <person name="Wu H."/>
        </authorList>
    </citation>
    <scope>NUCLEOTIDE SEQUENCE [LARGE SCALE GENOMIC DNA]</scope>
    <source>
        <strain evidence="5">km489</strain>
        <strain evidence="3">Km489</strain>
    </source>
</reference>
<protein>
    <submittedName>
        <fullName evidence="2">Alpha/beta hydrolase</fullName>
    </submittedName>
</protein>
<dbReference type="Proteomes" id="UP000247152">
    <property type="component" value="Unassembled WGS sequence"/>
</dbReference>
<organism evidence="2 4">
    <name type="scientific">Legionella qingyii</name>
    <dbReference type="NCBI Taxonomy" id="2184757"/>
    <lineage>
        <taxon>Bacteria</taxon>
        <taxon>Pseudomonadati</taxon>
        <taxon>Pseudomonadota</taxon>
        <taxon>Gammaproteobacteria</taxon>
        <taxon>Legionellales</taxon>
        <taxon>Legionellaceae</taxon>
        <taxon>Legionella</taxon>
    </lineage>
</organism>
<dbReference type="SUPFAM" id="SSF53474">
    <property type="entry name" value="alpha/beta-Hydrolases"/>
    <property type="match status" value="1"/>
</dbReference>
<evidence type="ECO:0000313" key="4">
    <source>
        <dbReference type="Proteomes" id="UP000247152"/>
    </source>
</evidence>
<dbReference type="InterPro" id="IPR029058">
    <property type="entry name" value="AB_hydrolase_fold"/>
</dbReference>